<evidence type="ECO:0000256" key="4">
    <source>
        <dbReference type="ARBA" id="ARBA00023242"/>
    </source>
</evidence>
<keyword evidence="8" id="KW-1185">Reference proteome</keyword>
<dbReference type="SUPFAM" id="SSF57667">
    <property type="entry name" value="beta-beta-alpha zinc fingers"/>
    <property type="match status" value="1"/>
</dbReference>
<feature type="region of interest" description="Disordered" evidence="5">
    <location>
        <begin position="1"/>
        <end position="68"/>
    </location>
</feature>
<dbReference type="PROSITE" id="PS00028">
    <property type="entry name" value="ZINC_FINGER_C2H2_1"/>
    <property type="match status" value="1"/>
</dbReference>
<dbReference type="InterPro" id="IPR036236">
    <property type="entry name" value="Znf_C2H2_sf"/>
</dbReference>
<sequence>MADKGKDGAYANKARDTDFRRKWDKEEYAERAKKKDEEERERMQENEQRQKQGKRPLKGKRTDLPKPTELMKRREHDLELEKNLGKTMVVQNVGGRGPGQPGFYCETCNRTYKDSVGYLDHINGRAHLRALGQTTRIERSTVEQVRARIAYLREKTKEASSAKAFDFDQRLADIRQKEVAARVEKKNHRKAEREQVRIELAQGAVMQEGGFEMMTMMGFSGFATSKK</sequence>
<evidence type="ECO:0000256" key="1">
    <source>
        <dbReference type="ARBA" id="ARBA00022723"/>
    </source>
</evidence>
<feature type="compositionally biased region" description="Basic and acidic residues" evidence="5">
    <location>
        <begin position="1"/>
        <end position="50"/>
    </location>
</feature>
<evidence type="ECO:0000256" key="5">
    <source>
        <dbReference type="SAM" id="MobiDB-lite"/>
    </source>
</evidence>
<dbReference type="STRING" id="135208.A0A4Z0AA16"/>
<dbReference type="EMBL" id="SFCI01000022">
    <property type="protein sequence ID" value="TFY83555.1"/>
    <property type="molecule type" value="Genomic_DNA"/>
</dbReference>
<keyword evidence="1" id="KW-0479">Metal-binding</keyword>
<accession>A0A4Z0AA16</accession>
<name>A0A4Z0AA16_9AGAM</name>
<dbReference type="InterPro" id="IPR040107">
    <property type="entry name" value="Snu23"/>
</dbReference>
<evidence type="ECO:0000256" key="3">
    <source>
        <dbReference type="ARBA" id="ARBA00022833"/>
    </source>
</evidence>
<dbReference type="Proteomes" id="UP000298061">
    <property type="component" value="Unassembled WGS sequence"/>
</dbReference>
<dbReference type="SMART" id="SM00451">
    <property type="entry name" value="ZnF_U1"/>
    <property type="match status" value="1"/>
</dbReference>
<feature type="domain" description="C2H2-type" evidence="6">
    <location>
        <begin position="105"/>
        <end position="127"/>
    </location>
</feature>
<dbReference type="PANTHER" id="PTHR45986">
    <property type="entry name" value="ZINC FINGER MATRIN-TYPE PROTEIN 2"/>
    <property type="match status" value="1"/>
</dbReference>
<dbReference type="InterPro" id="IPR003604">
    <property type="entry name" value="Matrin/U1-like-C_Znf_C2H2"/>
</dbReference>
<dbReference type="GO" id="GO:0000398">
    <property type="term" value="P:mRNA splicing, via spliceosome"/>
    <property type="evidence" value="ECO:0007669"/>
    <property type="project" value="InterPro"/>
</dbReference>
<dbReference type="Pfam" id="PF12874">
    <property type="entry name" value="zf-met"/>
    <property type="match status" value="1"/>
</dbReference>
<reference evidence="7 8" key="1">
    <citation type="submission" date="2019-02" db="EMBL/GenBank/DDBJ databases">
        <title>Genome sequencing of the rare red list fungi Hericium alpestre (H. flagellum).</title>
        <authorList>
            <person name="Buettner E."/>
            <person name="Kellner H."/>
        </authorList>
    </citation>
    <scope>NUCLEOTIDE SEQUENCE [LARGE SCALE GENOMIC DNA]</scope>
    <source>
        <strain evidence="7 8">DSM 108284</strain>
    </source>
</reference>
<dbReference type="AlphaFoldDB" id="A0A4Z0AA16"/>
<evidence type="ECO:0000259" key="6">
    <source>
        <dbReference type="PROSITE" id="PS00028"/>
    </source>
</evidence>
<dbReference type="GO" id="GO:0003676">
    <property type="term" value="F:nucleic acid binding"/>
    <property type="evidence" value="ECO:0007669"/>
    <property type="project" value="InterPro"/>
</dbReference>
<evidence type="ECO:0000313" key="7">
    <source>
        <dbReference type="EMBL" id="TFY83555.1"/>
    </source>
</evidence>
<comment type="caution">
    <text evidence="7">The sequence shown here is derived from an EMBL/GenBank/DDBJ whole genome shotgun (WGS) entry which is preliminary data.</text>
</comment>
<evidence type="ECO:0000313" key="8">
    <source>
        <dbReference type="Proteomes" id="UP000298061"/>
    </source>
</evidence>
<organism evidence="7 8">
    <name type="scientific">Hericium alpestre</name>
    <dbReference type="NCBI Taxonomy" id="135208"/>
    <lineage>
        <taxon>Eukaryota</taxon>
        <taxon>Fungi</taxon>
        <taxon>Dikarya</taxon>
        <taxon>Basidiomycota</taxon>
        <taxon>Agaricomycotina</taxon>
        <taxon>Agaricomycetes</taxon>
        <taxon>Russulales</taxon>
        <taxon>Hericiaceae</taxon>
        <taxon>Hericium</taxon>
    </lineage>
</organism>
<proteinExistence type="predicted"/>
<evidence type="ECO:0000256" key="2">
    <source>
        <dbReference type="ARBA" id="ARBA00022771"/>
    </source>
</evidence>
<dbReference type="InterPro" id="IPR013087">
    <property type="entry name" value="Znf_C2H2_type"/>
</dbReference>
<dbReference type="PANTHER" id="PTHR45986:SF1">
    <property type="entry name" value="ZINC FINGER MATRIN-TYPE PROTEIN 2"/>
    <property type="match status" value="1"/>
</dbReference>
<keyword evidence="3" id="KW-0862">Zinc</keyword>
<keyword evidence="2" id="KW-0863">Zinc-finger</keyword>
<dbReference type="GO" id="GO:0005681">
    <property type="term" value="C:spliceosomal complex"/>
    <property type="evidence" value="ECO:0007669"/>
    <property type="project" value="InterPro"/>
</dbReference>
<dbReference type="GO" id="GO:0008270">
    <property type="term" value="F:zinc ion binding"/>
    <property type="evidence" value="ECO:0007669"/>
    <property type="project" value="UniProtKB-KW"/>
</dbReference>
<dbReference type="GO" id="GO:0046540">
    <property type="term" value="C:U4/U6 x U5 tri-snRNP complex"/>
    <property type="evidence" value="ECO:0007669"/>
    <property type="project" value="TreeGrafter"/>
</dbReference>
<protein>
    <recommendedName>
        <fullName evidence="6">C2H2-type domain-containing protein</fullName>
    </recommendedName>
</protein>
<gene>
    <name evidence="7" type="ORF">EWM64_g467</name>
</gene>
<keyword evidence="4" id="KW-0539">Nucleus</keyword>
<dbReference type="OrthoDB" id="30343at2759"/>